<keyword evidence="9" id="KW-1185">Reference proteome</keyword>
<dbReference type="SMART" id="SM00349">
    <property type="entry name" value="KRAB"/>
    <property type="match status" value="1"/>
</dbReference>
<dbReference type="PROSITE" id="PS00028">
    <property type="entry name" value="ZINC_FINGER_C2H2_1"/>
    <property type="match status" value="10"/>
</dbReference>
<dbReference type="PROSITE" id="PS50157">
    <property type="entry name" value="ZINC_FINGER_C2H2_2"/>
    <property type="match status" value="10"/>
</dbReference>
<gene>
    <name evidence="10" type="primary">ZNF671</name>
</gene>
<feature type="compositionally biased region" description="Low complexity" evidence="6">
    <location>
        <begin position="27"/>
        <end position="52"/>
    </location>
</feature>
<dbReference type="InterPro" id="IPR001909">
    <property type="entry name" value="KRAB"/>
</dbReference>
<evidence type="ECO:0000256" key="1">
    <source>
        <dbReference type="ARBA" id="ARBA00022723"/>
    </source>
</evidence>
<dbReference type="Pfam" id="PF01352">
    <property type="entry name" value="KRAB"/>
    <property type="match status" value="1"/>
</dbReference>
<feature type="domain" description="C2H2-type" evidence="7">
    <location>
        <begin position="483"/>
        <end position="510"/>
    </location>
</feature>
<dbReference type="PROSITE" id="PS50805">
    <property type="entry name" value="KRAB"/>
    <property type="match status" value="1"/>
</dbReference>
<feature type="domain" description="C2H2-type" evidence="7">
    <location>
        <begin position="621"/>
        <end position="648"/>
    </location>
</feature>
<dbReference type="InterPro" id="IPR036051">
    <property type="entry name" value="KRAB_dom_sf"/>
</dbReference>
<feature type="domain" description="C2H2-type" evidence="7">
    <location>
        <begin position="455"/>
        <end position="482"/>
    </location>
</feature>
<dbReference type="Gene3D" id="6.10.140.140">
    <property type="match status" value="1"/>
</dbReference>
<dbReference type="InterPro" id="IPR013087">
    <property type="entry name" value="Znf_C2H2_type"/>
</dbReference>
<feature type="domain" description="C2H2-type" evidence="7">
    <location>
        <begin position="593"/>
        <end position="620"/>
    </location>
</feature>
<feature type="domain" description="KRAB" evidence="8">
    <location>
        <begin position="163"/>
        <end position="234"/>
    </location>
</feature>
<dbReference type="SUPFAM" id="SSF109640">
    <property type="entry name" value="KRAB domain (Kruppel-associated box)"/>
    <property type="match status" value="1"/>
</dbReference>
<reference evidence="10" key="1">
    <citation type="submission" date="2025-08" db="UniProtKB">
        <authorList>
            <consortium name="RefSeq"/>
        </authorList>
    </citation>
    <scope>IDENTIFICATION</scope>
    <source>
        <tissue evidence="10">Blood</tissue>
    </source>
</reference>
<dbReference type="RefSeq" id="XP_008540180.2">
    <property type="nucleotide sequence ID" value="XM_008541958.2"/>
</dbReference>
<sequence>MNAWSLRRGRNSEGARGGVIPTGRRQGLGSAGAELASAVSASPTQTPAAPGRASPPRPMAAAARREPAQVSARLRPAPGPPALRATRAPARGRALLTSVSLDPCVQNGGELVVGAPYQKASVMTWRRVLTGRGTGVSKRRGGGTEPQLFGRSMLYQHEQSGCVISEDVFVYFSWEEWMLLDDAQRLLYWDVMLENFALLASLGIASFRSHLVTQLEQGEEPWMPDQVDVTPASEREAQKGPGPGYWCGVEKEDASFKQRVSLEGVSRVKTPLAVLKTHLCDMTGPILKDILHLTEYQRREAREKPHTCGTCGKQFWFSAILHQHQKQHSGEKPFRRDEGRDPVKNCRISVTEKPYTYVEGRMDFPATSGLLQHQVPHIRMKPHESTELGGALHTGQRHHKCSECGKVFTRKDTLTRHQRIHTGERPYECSKCGKFFSQSCDLFKHHTVHTGERPYECNECGKFFRQISGLIEHRRVHTGERLYQCSNCGKFFSSKSNLIRHQEVHTGARPYLCSECGKEFNRKHTLVLHQRTHTGEKPYECSECGKAFSQSSHLNVHWRIHSSDYECSRCGKAFSCISKLIQHQKVHSGEKPYECSKCGKAFTQRPNLIRHWKMHTGEQPYVCSECGKEFSRKHALVLHQKIHSGEKS</sequence>
<dbReference type="Pfam" id="PF00096">
    <property type="entry name" value="zf-C2H2"/>
    <property type="match status" value="8"/>
</dbReference>
<evidence type="ECO:0000313" key="10">
    <source>
        <dbReference type="RefSeq" id="XP_008540180.2"/>
    </source>
</evidence>
<evidence type="ECO:0000259" key="8">
    <source>
        <dbReference type="PROSITE" id="PS50805"/>
    </source>
</evidence>
<dbReference type="InterPro" id="IPR036236">
    <property type="entry name" value="Znf_C2H2_sf"/>
</dbReference>
<dbReference type="SUPFAM" id="SSF57667">
    <property type="entry name" value="beta-beta-alpha zinc fingers"/>
    <property type="match status" value="6"/>
</dbReference>
<dbReference type="CDD" id="cd07765">
    <property type="entry name" value="KRAB_A-box"/>
    <property type="match status" value="1"/>
</dbReference>
<evidence type="ECO:0000256" key="5">
    <source>
        <dbReference type="PROSITE-ProRule" id="PRU00042"/>
    </source>
</evidence>
<evidence type="ECO:0000313" key="9">
    <source>
        <dbReference type="Proteomes" id="UP001652662"/>
    </source>
</evidence>
<evidence type="ECO:0000259" key="7">
    <source>
        <dbReference type="PROSITE" id="PS50157"/>
    </source>
</evidence>
<accession>A0ABM2FQV6</accession>
<organism evidence="9 10">
    <name type="scientific">Equus przewalskii</name>
    <name type="common">Przewalski's horse</name>
    <name type="synonym">Equus caballus przewalskii</name>
    <dbReference type="NCBI Taxonomy" id="9798"/>
    <lineage>
        <taxon>Eukaryota</taxon>
        <taxon>Metazoa</taxon>
        <taxon>Chordata</taxon>
        <taxon>Craniata</taxon>
        <taxon>Vertebrata</taxon>
        <taxon>Euteleostomi</taxon>
        <taxon>Mammalia</taxon>
        <taxon>Eutheria</taxon>
        <taxon>Laurasiatheria</taxon>
        <taxon>Perissodactyla</taxon>
        <taxon>Equidae</taxon>
        <taxon>Equus</taxon>
    </lineage>
</organism>
<keyword evidence="4" id="KW-0862">Zinc</keyword>
<dbReference type="GeneID" id="103565801"/>
<evidence type="ECO:0000256" key="6">
    <source>
        <dbReference type="SAM" id="MobiDB-lite"/>
    </source>
</evidence>
<dbReference type="SMART" id="SM00355">
    <property type="entry name" value="ZnF_C2H2"/>
    <property type="match status" value="10"/>
</dbReference>
<feature type="domain" description="C2H2-type" evidence="7">
    <location>
        <begin position="306"/>
        <end position="333"/>
    </location>
</feature>
<feature type="compositionally biased region" description="Low complexity" evidence="6">
    <location>
        <begin position="72"/>
        <end position="87"/>
    </location>
</feature>
<name>A0ABM2FQV6_EQUPR</name>
<feature type="domain" description="C2H2-type" evidence="7">
    <location>
        <begin position="399"/>
        <end position="426"/>
    </location>
</feature>
<dbReference type="PANTHER" id="PTHR24381">
    <property type="entry name" value="ZINC FINGER PROTEIN"/>
    <property type="match status" value="1"/>
</dbReference>
<feature type="region of interest" description="Disordered" evidence="6">
    <location>
        <begin position="1"/>
        <end position="87"/>
    </location>
</feature>
<feature type="domain" description="C2H2-type" evidence="7">
    <location>
        <begin position="539"/>
        <end position="566"/>
    </location>
</feature>
<keyword evidence="1" id="KW-0479">Metal-binding</keyword>
<dbReference type="PANTHER" id="PTHR24381:SF304">
    <property type="entry name" value="ZINC FINGER PROTEIN 587B"/>
    <property type="match status" value="1"/>
</dbReference>
<feature type="domain" description="C2H2-type" evidence="7">
    <location>
        <begin position="565"/>
        <end position="592"/>
    </location>
</feature>
<dbReference type="Proteomes" id="UP001652662">
    <property type="component" value="Chromosome 9"/>
</dbReference>
<protein>
    <submittedName>
        <fullName evidence="10">Zinc finger protein 671 isoform X1</fullName>
    </submittedName>
</protein>
<keyword evidence="2" id="KW-0677">Repeat</keyword>
<dbReference type="Gene3D" id="3.30.160.60">
    <property type="entry name" value="Classic Zinc Finger"/>
    <property type="match status" value="10"/>
</dbReference>
<proteinExistence type="predicted"/>
<keyword evidence="3 5" id="KW-0863">Zinc-finger</keyword>
<evidence type="ECO:0000256" key="3">
    <source>
        <dbReference type="ARBA" id="ARBA00022771"/>
    </source>
</evidence>
<feature type="domain" description="C2H2-type" evidence="7">
    <location>
        <begin position="427"/>
        <end position="454"/>
    </location>
</feature>
<evidence type="ECO:0000256" key="4">
    <source>
        <dbReference type="ARBA" id="ARBA00022833"/>
    </source>
</evidence>
<evidence type="ECO:0000256" key="2">
    <source>
        <dbReference type="ARBA" id="ARBA00022737"/>
    </source>
</evidence>
<feature type="domain" description="C2H2-type" evidence="7">
    <location>
        <begin position="511"/>
        <end position="538"/>
    </location>
</feature>